<gene>
    <name evidence="1" type="ORF">LCGC14_1886430</name>
</gene>
<proteinExistence type="predicted"/>
<comment type="caution">
    <text evidence="1">The sequence shown here is derived from an EMBL/GenBank/DDBJ whole genome shotgun (WGS) entry which is preliminary data.</text>
</comment>
<protein>
    <submittedName>
        <fullName evidence="1">Uncharacterized protein</fullName>
    </submittedName>
</protein>
<dbReference type="AlphaFoldDB" id="A0A0F9GP57"/>
<evidence type="ECO:0000313" key="1">
    <source>
        <dbReference type="EMBL" id="KKL92261.1"/>
    </source>
</evidence>
<name>A0A0F9GP57_9ZZZZ</name>
<reference evidence="1" key="1">
    <citation type="journal article" date="2015" name="Nature">
        <title>Complex archaea that bridge the gap between prokaryotes and eukaryotes.</title>
        <authorList>
            <person name="Spang A."/>
            <person name="Saw J.H."/>
            <person name="Jorgensen S.L."/>
            <person name="Zaremba-Niedzwiedzka K."/>
            <person name="Martijn J."/>
            <person name="Lind A.E."/>
            <person name="van Eijk R."/>
            <person name="Schleper C."/>
            <person name="Guy L."/>
            <person name="Ettema T.J."/>
        </authorList>
    </citation>
    <scope>NUCLEOTIDE SEQUENCE</scope>
</reference>
<dbReference type="EMBL" id="LAZR01019515">
    <property type="protein sequence ID" value="KKL92261.1"/>
    <property type="molecule type" value="Genomic_DNA"/>
</dbReference>
<organism evidence="1">
    <name type="scientific">marine sediment metagenome</name>
    <dbReference type="NCBI Taxonomy" id="412755"/>
    <lineage>
        <taxon>unclassified sequences</taxon>
        <taxon>metagenomes</taxon>
        <taxon>ecological metagenomes</taxon>
    </lineage>
</organism>
<sequence length="152" mass="17507">MTKEEWTDYFCLVRDQMSQETKMPVLKGRGIIYDPTYDLSGVKDMTTSEVYEDPFWGAFEHAIKMLGFFKLLPDKECDYWFEFVDAQEYPTEDELDSFVNICKDGMKSTKETNPLISETNDCAFVGLTNSVDCAFVGLTNSVENIEGFWPYA</sequence>
<accession>A0A0F9GP57</accession>